<protein>
    <submittedName>
        <fullName evidence="3">Putative diguanylate cyclase</fullName>
        <ecNumber evidence="3">2.7.7.65</ecNumber>
    </submittedName>
</protein>
<evidence type="ECO:0000259" key="2">
    <source>
        <dbReference type="Pfam" id="PF17158"/>
    </source>
</evidence>
<dbReference type="EC" id="2.7.7.65" evidence="3"/>
<sequence length="194" mass="22636">MLSQNDIAIYYLFRQMSLCILIFLALVNKVSENTKQRNLFSKKMTLCISLFFVFGGPIVAHILSSHYESYNLHIAELTNENGQVVWKASYVTIMIFMWLTLLSVNLYFNGLRYDIWNGVTVIAFCAVLYNISLLFMSRYSVSTWYISRTIEVVSKLTVMVIFMCHIFSALRVTKNIAHRDPLTNIFNRNYFLMN</sequence>
<evidence type="ECO:0000313" key="3">
    <source>
        <dbReference type="EMBL" id="STM39590.1"/>
    </source>
</evidence>
<dbReference type="Proteomes" id="UP000254429">
    <property type="component" value="Unassembled WGS sequence"/>
</dbReference>
<keyword evidence="1" id="KW-0812">Transmembrane</keyword>
<dbReference type="AlphaFoldDB" id="A0A377DVK1"/>
<feature type="transmembrane region" description="Helical" evidence="1">
    <location>
        <begin position="43"/>
        <end position="64"/>
    </location>
</feature>
<evidence type="ECO:0000256" key="1">
    <source>
        <dbReference type="SAM" id="Phobius"/>
    </source>
</evidence>
<dbReference type="InterPro" id="IPR033424">
    <property type="entry name" value="MASE4"/>
</dbReference>
<proteinExistence type="predicted"/>
<name>A0A377DVK1_ECOLX</name>
<feature type="transmembrane region" description="Helical" evidence="1">
    <location>
        <begin position="156"/>
        <end position="173"/>
    </location>
</feature>
<keyword evidence="3" id="KW-0808">Transferase</keyword>
<evidence type="ECO:0000313" key="4">
    <source>
        <dbReference type="Proteomes" id="UP000254429"/>
    </source>
</evidence>
<keyword evidence="3" id="KW-0548">Nucleotidyltransferase</keyword>
<keyword evidence="1" id="KW-0472">Membrane</keyword>
<dbReference type="EMBL" id="UGFG01000001">
    <property type="protein sequence ID" value="STM39590.1"/>
    <property type="molecule type" value="Genomic_DNA"/>
</dbReference>
<feature type="domain" description="Membrane-associated sensor" evidence="2">
    <location>
        <begin position="3"/>
        <end position="169"/>
    </location>
</feature>
<feature type="transmembrane region" description="Helical" evidence="1">
    <location>
        <begin position="12"/>
        <end position="31"/>
    </location>
</feature>
<gene>
    <name evidence="3" type="primary">ycdT_2</name>
    <name evidence="3" type="ORF">NCTC8500_03409</name>
</gene>
<accession>A0A377DVK1</accession>
<organism evidence="3 4">
    <name type="scientific">Escherichia coli</name>
    <dbReference type="NCBI Taxonomy" id="562"/>
    <lineage>
        <taxon>Bacteria</taxon>
        <taxon>Pseudomonadati</taxon>
        <taxon>Pseudomonadota</taxon>
        <taxon>Gammaproteobacteria</taxon>
        <taxon>Enterobacterales</taxon>
        <taxon>Enterobacteriaceae</taxon>
        <taxon>Escherichia</taxon>
    </lineage>
</organism>
<reference evidence="3 4" key="1">
    <citation type="submission" date="2018-06" db="EMBL/GenBank/DDBJ databases">
        <authorList>
            <consortium name="Pathogen Informatics"/>
            <person name="Doyle S."/>
        </authorList>
    </citation>
    <scope>NUCLEOTIDE SEQUENCE [LARGE SCALE GENOMIC DNA]</scope>
    <source>
        <strain evidence="3 4">NCTC8500</strain>
    </source>
</reference>
<dbReference type="Pfam" id="PF17158">
    <property type="entry name" value="MASE4"/>
    <property type="match status" value="1"/>
</dbReference>
<keyword evidence="1" id="KW-1133">Transmembrane helix</keyword>
<dbReference type="GO" id="GO:0052621">
    <property type="term" value="F:diguanylate cyclase activity"/>
    <property type="evidence" value="ECO:0007669"/>
    <property type="project" value="UniProtKB-EC"/>
</dbReference>
<feature type="transmembrane region" description="Helical" evidence="1">
    <location>
        <begin position="115"/>
        <end position="136"/>
    </location>
</feature>
<feature type="transmembrane region" description="Helical" evidence="1">
    <location>
        <begin position="84"/>
        <end position="108"/>
    </location>
</feature>